<evidence type="ECO:0000313" key="6">
    <source>
        <dbReference type="EMBL" id="PUU82165.1"/>
    </source>
</evidence>
<dbReference type="AlphaFoldDB" id="A0A2T7A397"/>
<organism evidence="6 7">
    <name type="scientific">Tuber borchii</name>
    <name type="common">White truffle</name>
    <dbReference type="NCBI Taxonomy" id="42251"/>
    <lineage>
        <taxon>Eukaryota</taxon>
        <taxon>Fungi</taxon>
        <taxon>Dikarya</taxon>
        <taxon>Ascomycota</taxon>
        <taxon>Pezizomycotina</taxon>
        <taxon>Pezizomycetes</taxon>
        <taxon>Pezizales</taxon>
        <taxon>Tuberaceae</taxon>
        <taxon>Tuber</taxon>
    </lineage>
</organism>
<dbReference type="PANTHER" id="PTHR43712:SF5">
    <property type="entry name" value="O-METHYLTRANSFERASE ASQN-RELATED"/>
    <property type="match status" value="1"/>
</dbReference>
<protein>
    <submittedName>
        <fullName evidence="6">O-methyltransferase-domain-containing protein</fullName>
    </submittedName>
</protein>
<dbReference type="InterPro" id="IPR036390">
    <property type="entry name" value="WH_DNA-bd_sf"/>
</dbReference>
<dbReference type="Pfam" id="PF08100">
    <property type="entry name" value="Dimerisation"/>
    <property type="match status" value="1"/>
</dbReference>
<dbReference type="InterPro" id="IPR036388">
    <property type="entry name" value="WH-like_DNA-bd_sf"/>
</dbReference>
<dbReference type="GO" id="GO:0032259">
    <property type="term" value="P:methylation"/>
    <property type="evidence" value="ECO:0007669"/>
    <property type="project" value="UniProtKB-KW"/>
</dbReference>
<feature type="domain" description="O-methyltransferase dimerisation" evidence="5">
    <location>
        <begin position="73"/>
        <end position="141"/>
    </location>
</feature>
<evidence type="ECO:0000259" key="4">
    <source>
        <dbReference type="Pfam" id="PF00891"/>
    </source>
</evidence>
<dbReference type="PROSITE" id="PS51683">
    <property type="entry name" value="SAM_OMT_II"/>
    <property type="match status" value="1"/>
</dbReference>
<dbReference type="PANTHER" id="PTHR43712">
    <property type="entry name" value="PUTATIVE (AFU_ORTHOLOGUE AFUA_4G14580)-RELATED"/>
    <property type="match status" value="1"/>
</dbReference>
<dbReference type="Gene3D" id="1.10.10.10">
    <property type="entry name" value="Winged helix-like DNA-binding domain superfamily/Winged helix DNA-binding domain"/>
    <property type="match status" value="1"/>
</dbReference>
<dbReference type="Pfam" id="PF00891">
    <property type="entry name" value="Methyltransf_2"/>
    <property type="match status" value="1"/>
</dbReference>
<keyword evidence="7" id="KW-1185">Reference proteome</keyword>
<dbReference type="InterPro" id="IPR029063">
    <property type="entry name" value="SAM-dependent_MTases_sf"/>
</dbReference>
<keyword evidence="1 6" id="KW-0489">Methyltransferase</keyword>
<evidence type="ECO:0000256" key="1">
    <source>
        <dbReference type="ARBA" id="ARBA00022603"/>
    </source>
</evidence>
<dbReference type="OrthoDB" id="2410195at2759"/>
<dbReference type="InterPro" id="IPR001077">
    <property type="entry name" value="COMT_C"/>
</dbReference>
<dbReference type="SUPFAM" id="SSF53335">
    <property type="entry name" value="S-adenosyl-L-methionine-dependent methyltransferases"/>
    <property type="match status" value="1"/>
</dbReference>
<keyword evidence="2 6" id="KW-0808">Transferase</keyword>
<feature type="domain" description="O-methyltransferase C-terminal" evidence="4">
    <location>
        <begin position="187"/>
        <end position="390"/>
    </location>
</feature>
<dbReference type="InterPro" id="IPR016461">
    <property type="entry name" value="COMT-like"/>
</dbReference>
<gene>
    <name evidence="6" type="ORF">B9Z19DRAFT_1121231</name>
</gene>
<evidence type="ECO:0000256" key="3">
    <source>
        <dbReference type="ARBA" id="ARBA00022691"/>
    </source>
</evidence>
<reference evidence="6 7" key="1">
    <citation type="submission" date="2017-04" db="EMBL/GenBank/DDBJ databases">
        <title>Draft genome sequence of Tuber borchii Vittad., a whitish edible truffle.</title>
        <authorList>
            <consortium name="DOE Joint Genome Institute"/>
            <person name="Murat C."/>
            <person name="Kuo A."/>
            <person name="Barry K.W."/>
            <person name="Clum A."/>
            <person name="Dockter R.B."/>
            <person name="Fauchery L."/>
            <person name="Iotti M."/>
            <person name="Kohler A."/>
            <person name="Labutti K."/>
            <person name="Lindquist E.A."/>
            <person name="Lipzen A."/>
            <person name="Ohm R.A."/>
            <person name="Wang M."/>
            <person name="Grigoriev I.V."/>
            <person name="Zambonelli A."/>
            <person name="Martin F.M."/>
        </authorList>
    </citation>
    <scope>NUCLEOTIDE SEQUENCE [LARGE SCALE GENOMIC DNA]</scope>
    <source>
        <strain evidence="6 7">Tbo3840</strain>
    </source>
</reference>
<comment type="caution">
    <text evidence="6">The sequence shown here is derived from an EMBL/GenBank/DDBJ whole genome shotgun (WGS) entry which is preliminary data.</text>
</comment>
<evidence type="ECO:0000256" key="2">
    <source>
        <dbReference type="ARBA" id="ARBA00022679"/>
    </source>
</evidence>
<dbReference type="GO" id="GO:0046983">
    <property type="term" value="F:protein dimerization activity"/>
    <property type="evidence" value="ECO:0007669"/>
    <property type="project" value="InterPro"/>
</dbReference>
<evidence type="ECO:0000313" key="7">
    <source>
        <dbReference type="Proteomes" id="UP000244722"/>
    </source>
</evidence>
<dbReference type="SUPFAM" id="SSF46785">
    <property type="entry name" value="Winged helix' DNA-binding domain"/>
    <property type="match status" value="1"/>
</dbReference>
<dbReference type="STRING" id="42251.A0A2T7A397"/>
<accession>A0A2T7A397</accession>
<dbReference type="Proteomes" id="UP000244722">
    <property type="component" value="Unassembled WGS sequence"/>
</dbReference>
<proteinExistence type="predicted"/>
<dbReference type="GO" id="GO:0008171">
    <property type="term" value="F:O-methyltransferase activity"/>
    <property type="evidence" value="ECO:0007669"/>
    <property type="project" value="InterPro"/>
</dbReference>
<evidence type="ECO:0000259" key="5">
    <source>
        <dbReference type="Pfam" id="PF08100"/>
    </source>
</evidence>
<dbReference type="Gene3D" id="3.40.50.150">
    <property type="entry name" value="Vaccinia Virus protein VP39"/>
    <property type="match status" value="1"/>
</dbReference>
<name>A0A2T7A397_TUBBO</name>
<sequence length="426" mass="46400">MAAKTEDLTELSNIISTSAKNYLSHVPTPPTLRPAPLVLVADEAIEAREKLLQACRKVISLVEGPIETIIGMAGAFYETTALKLACDMKLADNVPLDGSPIALAELASKTGAPEETILRVMRLLTFKCVFVETAPGYFAHTCGSAAIGAPGIGDLVGHRVGEGFASGPHTSDVLRENNFAAPEDSRKSAFSRAFNTNKGFFEYIYTDDKSMGTRFGQAMTAASGIPFNLVTIYEPLLSTPKGRILVDVGGGIGHVAIAAAQKYPNLKCVVQDMGTVVGEGRDRLPEELKDRVEFQENDFFKGQPIGGPGVYYYLKHILHDHPDPVCKQILSRIANAMDSSSRILIDECIMDERVGPEGDRMAIMKDLHMLAMFNDKERTEAQWAALLKSADERLVVERVWRAKKDNTGIIEVRLASGVHRAILAKL</sequence>
<dbReference type="EMBL" id="NESQ01000033">
    <property type="protein sequence ID" value="PUU82165.1"/>
    <property type="molecule type" value="Genomic_DNA"/>
</dbReference>
<keyword evidence="3" id="KW-0949">S-adenosyl-L-methionine</keyword>
<dbReference type="InterPro" id="IPR012967">
    <property type="entry name" value="COMT_dimerisation"/>
</dbReference>